<dbReference type="SMART" id="SM00088">
    <property type="entry name" value="PINT"/>
    <property type="match status" value="1"/>
</dbReference>
<feature type="coiled-coil region" evidence="4">
    <location>
        <begin position="10"/>
        <end position="37"/>
    </location>
</feature>
<proteinExistence type="inferred from homology"/>
<dbReference type="InterPro" id="IPR036390">
    <property type="entry name" value="WH_DNA-bd_sf"/>
</dbReference>
<comment type="similarity">
    <text evidence="1">Belongs to the CSN4 family.</text>
</comment>
<dbReference type="Gene3D" id="1.10.10.10">
    <property type="entry name" value="Winged helix-like DNA-binding domain superfamily/Winged helix DNA-binding domain"/>
    <property type="match status" value="1"/>
</dbReference>
<organism evidence="6 7">
    <name type="scientific">Ditylenchus dipsaci</name>
    <dbReference type="NCBI Taxonomy" id="166011"/>
    <lineage>
        <taxon>Eukaryota</taxon>
        <taxon>Metazoa</taxon>
        <taxon>Ecdysozoa</taxon>
        <taxon>Nematoda</taxon>
        <taxon>Chromadorea</taxon>
        <taxon>Rhabditida</taxon>
        <taxon>Tylenchina</taxon>
        <taxon>Tylenchomorpha</taxon>
        <taxon>Sphaerularioidea</taxon>
        <taxon>Anguinidae</taxon>
        <taxon>Anguininae</taxon>
        <taxon>Ditylenchus</taxon>
    </lineage>
</organism>
<evidence type="ECO:0000256" key="1">
    <source>
        <dbReference type="ARBA" id="ARBA00010417"/>
    </source>
</evidence>
<protein>
    <recommendedName>
        <fullName evidence="2">COP9 signalosome complex subunit 4</fullName>
    </recommendedName>
</protein>
<dbReference type="PANTHER" id="PTHR10855:SF2">
    <property type="entry name" value="COP9 SIGNALOSOME COMPLEX SUBUNIT 4"/>
    <property type="match status" value="1"/>
</dbReference>
<keyword evidence="3" id="KW-0736">Signalosome</keyword>
<keyword evidence="4" id="KW-0175">Coiled coil</keyword>
<evidence type="ECO:0000259" key="5">
    <source>
        <dbReference type="PROSITE" id="PS50250"/>
    </source>
</evidence>
<reference evidence="7" key="1">
    <citation type="submission" date="2022-11" db="UniProtKB">
        <authorList>
            <consortium name="WormBaseParasite"/>
        </authorList>
    </citation>
    <scope>IDENTIFICATION</scope>
</reference>
<accession>A0A915DBQ1</accession>
<dbReference type="InterPro" id="IPR036388">
    <property type="entry name" value="WH-like_DNA-bd_sf"/>
</dbReference>
<dbReference type="InterPro" id="IPR000717">
    <property type="entry name" value="PCI_dom"/>
</dbReference>
<evidence type="ECO:0000256" key="2">
    <source>
        <dbReference type="ARBA" id="ARBA00014881"/>
    </source>
</evidence>
<evidence type="ECO:0000256" key="3">
    <source>
        <dbReference type="ARBA" id="ARBA00022790"/>
    </source>
</evidence>
<dbReference type="PANTHER" id="PTHR10855">
    <property type="entry name" value="26S PROTEASOME NON-ATPASE REGULATORY SUBUNIT 12/COP9 SIGNALOSOME COMPLEX SUBUNIT 4"/>
    <property type="match status" value="1"/>
</dbReference>
<dbReference type="WBParaSite" id="jg18223">
    <property type="protein sequence ID" value="jg18223"/>
    <property type="gene ID" value="jg18223"/>
</dbReference>
<keyword evidence="6" id="KW-1185">Reference proteome</keyword>
<feature type="domain" description="PCI" evidence="5">
    <location>
        <begin position="54"/>
        <end position="223"/>
    </location>
</feature>
<dbReference type="GO" id="GO:0005829">
    <property type="term" value="C:cytosol"/>
    <property type="evidence" value="ECO:0007669"/>
    <property type="project" value="TreeGrafter"/>
</dbReference>
<dbReference type="SUPFAM" id="SSF46785">
    <property type="entry name" value="Winged helix' DNA-binding domain"/>
    <property type="match status" value="1"/>
</dbReference>
<dbReference type="AlphaFoldDB" id="A0A915DBQ1"/>
<dbReference type="Proteomes" id="UP000887574">
    <property type="component" value="Unplaced"/>
</dbReference>
<evidence type="ECO:0000256" key="4">
    <source>
        <dbReference type="SAM" id="Coils"/>
    </source>
</evidence>
<dbReference type="GO" id="GO:0008180">
    <property type="term" value="C:COP9 signalosome"/>
    <property type="evidence" value="ECO:0007669"/>
    <property type="project" value="UniProtKB-KW"/>
</dbReference>
<evidence type="ECO:0000313" key="7">
    <source>
        <dbReference type="WBParaSite" id="jg18223"/>
    </source>
</evidence>
<dbReference type="Pfam" id="PF01399">
    <property type="entry name" value="PCI"/>
    <property type="match status" value="1"/>
</dbReference>
<dbReference type="InterPro" id="IPR040134">
    <property type="entry name" value="PSMD12/CSN4"/>
</dbReference>
<evidence type="ECO:0000313" key="6">
    <source>
        <dbReference type="Proteomes" id="UP000887574"/>
    </source>
</evidence>
<dbReference type="PROSITE" id="PS50250">
    <property type="entry name" value="PCI"/>
    <property type="match status" value="1"/>
</dbReference>
<sequence length="255" mass="29152">MDQFLTNAELSIEQGNIDEAENQINRASLLLNEFKDNMPIIVKYKTIYARFLDRRGKFIESAQRYYELSQRSILNGEDRKVCLQLALTCTLLAPPGVQQNRLLTSLFKDERCEALMGHSILKDMYLERLIKKSKLTEFEQSLHEHQKNVDADGYSILHRSVIEHNMLATSKLYDNISFEGLGELLGISAVNAEKIATKMISSERLKGSIDQLEGVVFFEVSNPLDEWDKGIASICELVNSVSERITTKFPECLRR</sequence>
<name>A0A915DBQ1_9BILA</name>